<dbReference type="SMART" id="SM00710">
    <property type="entry name" value="PbH1"/>
    <property type="match status" value="5"/>
</dbReference>
<dbReference type="AlphaFoldDB" id="A0A934VPR3"/>
<evidence type="ECO:0000256" key="2">
    <source>
        <dbReference type="ARBA" id="ARBA00001271"/>
    </source>
</evidence>
<feature type="signal peptide" evidence="7">
    <location>
        <begin position="1"/>
        <end position="20"/>
    </location>
</feature>
<keyword evidence="5" id="KW-0378">Hydrolase</keyword>
<evidence type="ECO:0000259" key="8">
    <source>
        <dbReference type="Pfam" id="PF23763"/>
    </source>
</evidence>
<sequence length="601" mass="67369">MKRPLLGILAVALAAPLVQARIVNVADHGILPGKDVSYEVNALLEELQDEKGVTLFFPKGRYEFKPENAVEQYRAVTNHDNSLKRLAFPLFGFEDFTLDGDGSTFVFHGRICPITVEGSNDVVLKNFTIDWDTPFHHEFKVIKSDPKTNTFVAEVSPSKYGFEVKGQTLYLNHYNWQDFIGQNIVYDPNTGAPYWMTKRYQLKRTTAKAKKLSDTRVQLTNATKEAPPVGAHYATYGNAPTNRLAQSIHLSSTKDTYIENVTVYAGGGMALIAERADNVHLNGFVVTSRDDRILATRADATHFLGCKGLVKLENCRVEHMADDGINVHGAYIKVVEKLDGNDLLCEISHRQQVGLTFCEPGDKLMITSRETVLPIYETEVEKVRVLNEARMVITVTDLPKKYPKGPLSLENLTWYPDVELRNNIMRDNRARSALISTKGDVIIENNVFSSQMHGILIEGDNKAWYESGGVRNVVIKNNVFENIGYGSGQGYPLYASPMLLPEQRLGDDQYHWNVTFSNNEIKSFNGQLVHAKSVKNLVLSGNKIVKEETYPVGEQLPAVDLDYCDGVKIVGNEWVGFDFENHVEQKDNCSNVTVKKNKGLK</sequence>
<dbReference type="Gene3D" id="2.160.20.10">
    <property type="entry name" value="Single-stranded right-handed beta-helix, Pectin lyase-like"/>
    <property type="match status" value="2"/>
</dbReference>
<evidence type="ECO:0000259" key="9">
    <source>
        <dbReference type="Pfam" id="PF23764"/>
    </source>
</evidence>
<evidence type="ECO:0000256" key="6">
    <source>
        <dbReference type="ARBA" id="ARBA00023295"/>
    </source>
</evidence>
<evidence type="ECO:0000313" key="11">
    <source>
        <dbReference type="Proteomes" id="UP000617628"/>
    </source>
</evidence>
<evidence type="ECO:0000256" key="7">
    <source>
        <dbReference type="SAM" id="SignalP"/>
    </source>
</evidence>
<dbReference type="InterPro" id="IPR012334">
    <property type="entry name" value="Pectin_lyas_fold"/>
</dbReference>
<organism evidence="10 11">
    <name type="scientific">Pelagicoccus mobilis</name>
    <dbReference type="NCBI Taxonomy" id="415221"/>
    <lineage>
        <taxon>Bacteria</taxon>
        <taxon>Pseudomonadati</taxon>
        <taxon>Verrucomicrobiota</taxon>
        <taxon>Opitutia</taxon>
        <taxon>Puniceicoccales</taxon>
        <taxon>Pelagicoccaceae</taxon>
        <taxon>Pelagicoccus</taxon>
    </lineage>
</organism>
<comment type="catalytic activity">
    <reaction evidence="2">
        <text>Hydrolysis of terminal, non-reducing branched (1-&gt;3)-alpha-D-galactosidic residues, producing free D-galactose.</text>
        <dbReference type="EC" id="3.2.1.n1"/>
    </reaction>
</comment>
<evidence type="ECO:0000313" key="10">
    <source>
        <dbReference type="EMBL" id="MBK1875798.1"/>
    </source>
</evidence>
<evidence type="ECO:0000256" key="5">
    <source>
        <dbReference type="ARBA" id="ARBA00022801"/>
    </source>
</evidence>
<dbReference type="RefSeq" id="WP_200354015.1">
    <property type="nucleotide sequence ID" value="NZ_JAENIL010000004.1"/>
</dbReference>
<evidence type="ECO:0000256" key="3">
    <source>
        <dbReference type="ARBA" id="ARBA00022729"/>
    </source>
</evidence>
<gene>
    <name evidence="10" type="ORF">JIN87_02900</name>
</gene>
<keyword evidence="4" id="KW-0677">Repeat</keyword>
<dbReference type="InterPro" id="IPR057275">
    <property type="entry name" value="Beta-barrel_GLAA-B_I"/>
</dbReference>
<reference evidence="10" key="1">
    <citation type="submission" date="2021-01" db="EMBL/GenBank/DDBJ databases">
        <title>Modified the classification status of verrucomicrobia.</title>
        <authorList>
            <person name="Feng X."/>
        </authorList>
    </citation>
    <scope>NUCLEOTIDE SEQUENCE</scope>
    <source>
        <strain evidence="10">KCTC 13126</strain>
    </source>
</reference>
<evidence type="ECO:0000256" key="4">
    <source>
        <dbReference type="ARBA" id="ARBA00022737"/>
    </source>
</evidence>
<dbReference type="EMBL" id="JAENIL010000004">
    <property type="protein sequence ID" value="MBK1875798.1"/>
    <property type="molecule type" value="Genomic_DNA"/>
</dbReference>
<feature type="domain" description="GLAA-B beta-barrel" evidence="9">
    <location>
        <begin position="343"/>
        <end position="399"/>
    </location>
</feature>
<protein>
    <submittedName>
        <fullName evidence="10">Right-handed parallel beta-helix repeat-containing protein</fullName>
    </submittedName>
</protein>
<dbReference type="SUPFAM" id="SSF51126">
    <property type="entry name" value="Pectin lyase-like"/>
    <property type="match status" value="1"/>
</dbReference>
<dbReference type="GO" id="GO:0004557">
    <property type="term" value="F:alpha-galactosidase activity"/>
    <property type="evidence" value="ECO:0007669"/>
    <property type="project" value="UniProtKB-EC"/>
</dbReference>
<feature type="domain" description="GLAA-B beta-barrel" evidence="8">
    <location>
        <begin position="138"/>
        <end position="230"/>
    </location>
</feature>
<name>A0A934VPR3_9BACT</name>
<dbReference type="InterPro" id="IPR006626">
    <property type="entry name" value="PbH1"/>
</dbReference>
<comment type="caution">
    <text evidence="10">The sequence shown here is derived from an EMBL/GenBank/DDBJ whole genome shotgun (WGS) entry which is preliminary data.</text>
</comment>
<keyword evidence="11" id="KW-1185">Reference proteome</keyword>
<dbReference type="Pfam" id="PF23763">
    <property type="entry name" value="Beta-barrel_GLAA-B_I"/>
    <property type="match status" value="1"/>
</dbReference>
<keyword evidence="6" id="KW-0326">Glycosidase</keyword>
<evidence type="ECO:0000256" key="1">
    <source>
        <dbReference type="ARBA" id="ARBA00001255"/>
    </source>
</evidence>
<dbReference type="InterPro" id="IPR056441">
    <property type="entry name" value="Beta-barrel_GLAA-B_II"/>
</dbReference>
<dbReference type="Proteomes" id="UP000617628">
    <property type="component" value="Unassembled WGS sequence"/>
</dbReference>
<dbReference type="InterPro" id="IPR011050">
    <property type="entry name" value="Pectin_lyase_fold/virulence"/>
</dbReference>
<proteinExistence type="predicted"/>
<keyword evidence="3 7" id="KW-0732">Signal</keyword>
<comment type="catalytic activity">
    <reaction evidence="1">
        <text>Hydrolysis of terminal, non-reducing alpha-D-galactose residues in alpha-D-galactosides, including galactose oligosaccharides, galactomannans and galactolipids.</text>
        <dbReference type="EC" id="3.2.1.22"/>
    </reaction>
</comment>
<dbReference type="Pfam" id="PF23764">
    <property type="entry name" value="Beta-barrel_GLAA-B_II"/>
    <property type="match status" value="1"/>
</dbReference>
<feature type="chain" id="PRO_5037841042" evidence="7">
    <location>
        <begin position="21"/>
        <end position="601"/>
    </location>
</feature>
<accession>A0A934VPR3</accession>